<evidence type="ECO:0000313" key="2">
    <source>
        <dbReference type="Proteomes" id="UP000006906"/>
    </source>
</evidence>
<dbReference type="KEGG" id="cre:CHLRE_10g430550v5"/>
<accession>A0A2K3D9U5</accession>
<name>A0A2K3D9U5_CHLRE</name>
<dbReference type="OrthoDB" id="10339075at2759"/>
<proteinExistence type="predicted"/>
<protein>
    <submittedName>
        <fullName evidence="1">Uncharacterized protein</fullName>
    </submittedName>
</protein>
<reference evidence="1 2" key="1">
    <citation type="journal article" date="2007" name="Science">
        <title>The Chlamydomonas genome reveals the evolution of key animal and plant functions.</title>
        <authorList>
            <person name="Merchant S.S."/>
            <person name="Prochnik S.E."/>
            <person name="Vallon O."/>
            <person name="Harris E.H."/>
            <person name="Karpowicz S.J."/>
            <person name="Witman G.B."/>
            <person name="Terry A."/>
            <person name="Salamov A."/>
            <person name="Fritz-Laylin L.K."/>
            <person name="Marechal-Drouard L."/>
            <person name="Marshall W.F."/>
            <person name="Qu L.H."/>
            <person name="Nelson D.R."/>
            <person name="Sanderfoot A.A."/>
            <person name="Spalding M.H."/>
            <person name="Kapitonov V.V."/>
            <person name="Ren Q."/>
            <person name="Ferris P."/>
            <person name="Lindquist E."/>
            <person name="Shapiro H."/>
            <person name="Lucas S.M."/>
            <person name="Grimwood J."/>
            <person name="Schmutz J."/>
            <person name="Cardol P."/>
            <person name="Cerutti H."/>
            <person name="Chanfreau G."/>
            <person name="Chen C.L."/>
            <person name="Cognat V."/>
            <person name="Croft M.T."/>
            <person name="Dent R."/>
            <person name="Dutcher S."/>
            <person name="Fernandez E."/>
            <person name="Fukuzawa H."/>
            <person name="Gonzalez-Ballester D."/>
            <person name="Gonzalez-Halphen D."/>
            <person name="Hallmann A."/>
            <person name="Hanikenne M."/>
            <person name="Hippler M."/>
            <person name="Inwood W."/>
            <person name="Jabbari K."/>
            <person name="Kalanon M."/>
            <person name="Kuras R."/>
            <person name="Lefebvre P.A."/>
            <person name="Lemaire S.D."/>
            <person name="Lobanov A.V."/>
            <person name="Lohr M."/>
            <person name="Manuell A."/>
            <person name="Meier I."/>
            <person name="Mets L."/>
            <person name="Mittag M."/>
            <person name="Mittelmeier T."/>
            <person name="Moroney J.V."/>
            <person name="Moseley J."/>
            <person name="Napoli C."/>
            <person name="Nedelcu A.M."/>
            <person name="Niyogi K."/>
            <person name="Novoselov S.V."/>
            <person name="Paulsen I.T."/>
            <person name="Pazour G."/>
            <person name="Purton S."/>
            <person name="Ral J.P."/>
            <person name="Riano-Pachon D.M."/>
            <person name="Riekhof W."/>
            <person name="Rymarquis L."/>
            <person name="Schroda M."/>
            <person name="Stern D."/>
            <person name="Umen J."/>
            <person name="Willows R."/>
            <person name="Wilson N."/>
            <person name="Zimmer S.L."/>
            <person name="Allmer J."/>
            <person name="Balk J."/>
            <person name="Bisova K."/>
            <person name="Chen C.J."/>
            <person name="Elias M."/>
            <person name="Gendler K."/>
            <person name="Hauser C."/>
            <person name="Lamb M.R."/>
            <person name="Ledford H."/>
            <person name="Long J.C."/>
            <person name="Minagawa J."/>
            <person name="Page M.D."/>
            <person name="Pan J."/>
            <person name="Pootakham W."/>
            <person name="Roje S."/>
            <person name="Rose A."/>
            <person name="Stahlberg E."/>
            <person name="Terauchi A.M."/>
            <person name="Yang P."/>
            <person name="Ball S."/>
            <person name="Bowler C."/>
            <person name="Dieckmann C.L."/>
            <person name="Gladyshev V.N."/>
            <person name="Green P."/>
            <person name="Jorgensen R."/>
            <person name="Mayfield S."/>
            <person name="Mueller-Roeber B."/>
            <person name="Rajamani S."/>
            <person name="Sayre R.T."/>
            <person name="Brokstein P."/>
            <person name="Dubchak I."/>
            <person name="Goodstein D."/>
            <person name="Hornick L."/>
            <person name="Huang Y.W."/>
            <person name="Jhaveri J."/>
            <person name="Luo Y."/>
            <person name="Martinez D."/>
            <person name="Ngau W.C."/>
            <person name="Otillar B."/>
            <person name="Poliakov A."/>
            <person name="Porter A."/>
            <person name="Szajkowski L."/>
            <person name="Werner G."/>
            <person name="Zhou K."/>
            <person name="Grigoriev I.V."/>
            <person name="Rokhsar D.S."/>
            <person name="Grossman A.R."/>
        </authorList>
    </citation>
    <scope>NUCLEOTIDE SEQUENCE [LARGE SCALE GENOMIC DNA]</scope>
    <source>
        <strain evidence="2">CC-503</strain>
    </source>
</reference>
<keyword evidence="2" id="KW-1185">Reference proteome</keyword>
<sequence>MSASKMATQESAPTIRDALLLANGDADPTSIQPIIDILCQQGWEVDKEKAGKLFSELDPSSSAYASLNGRQQTVLKVAIKGAKAGFATNATTPACTVPPAQSSVMPPPAQSSALPPEDQPAVLTKEQLEQTLEQTLEVLDTKMLAAMQGMLAQRNQTDWSVLRHRWTALTTAVPPGKKVL</sequence>
<evidence type="ECO:0000313" key="1">
    <source>
        <dbReference type="EMBL" id="PNW77302.1"/>
    </source>
</evidence>
<dbReference type="InParanoid" id="A0A2K3D9U5"/>
<dbReference type="GeneID" id="5728090"/>
<organism evidence="1 2">
    <name type="scientific">Chlamydomonas reinhardtii</name>
    <name type="common">Chlamydomonas smithii</name>
    <dbReference type="NCBI Taxonomy" id="3055"/>
    <lineage>
        <taxon>Eukaryota</taxon>
        <taxon>Viridiplantae</taxon>
        <taxon>Chlorophyta</taxon>
        <taxon>core chlorophytes</taxon>
        <taxon>Chlorophyceae</taxon>
        <taxon>CS clade</taxon>
        <taxon>Chlamydomonadales</taxon>
        <taxon>Chlamydomonadaceae</taxon>
        <taxon>Chlamydomonas</taxon>
    </lineage>
</organism>
<dbReference type="AlphaFoldDB" id="A0A2K3D9U5"/>
<dbReference type="Proteomes" id="UP000006906">
    <property type="component" value="Chromosome 10"/>
</dbReference>
<dbReference type="RefSeq" id="XP_001702510.2">
    <property type="nucleotide sequence ID" value="XM_001702458.2"/>
</dbReference>
<dbReference type="PaxDb" id="3055-EDP06289"/>
<dbReference type="ExpressionAtlas" id="A0A2K3D9U5">
    <property type="expression patterns" value="baseline"/>
</dbReference>
<dbReference type="EMBL" id="CM008971">
    <property type="protein sequence ID" value="PNW77302.1"/>
    <property type="molecule type" value="Genomic_DNA"/>
</dbReference>
<dbReference type="Gramene" id="PNW77302">
    <property type="protein sequence ID" value="PNW77302"/>
    <property type="gene ID" value="CHLRE_10g430550v5"/>
</dbReference>
<gene>
    <name evidence="1" type="ORF">CHLRE_10g430550v5</name>
</gene>